<dbReference type="RefSeq" id="WP_066450940.1">
    <property type="nucleotide sequence ID" value="NZ_JANKBF010000014.1"/>
</dbReference>
<organism evidence="1 2">
    <name type="scientific">Longibaculum muris</name>
    <dbReference type="NCBI Taxonomy" id="1796628"/>
    <lineage>
        <taxon>Bacteria</taxon>
        <taxon>Bacillati</taxon>
        <taxon>Bacillota</taxon>
        <taxon>Erysipelotrichia</taxon>
        <taxon>Erysipelotrichales</taxon>
        <taxon>Coprobacillaceae</taxon>
        <taxon>Longibaculum</taxon>
    </lineage>
</organism>
<dbReference type="EMBL" id="SMCQ01000015">
    <property type="protein sequence ID" value="TCV97006.1"/>
    <property type="molecule type" value="Genomic_DNA"/>
</dbReference>
<dbReference type="GeneID" id="98915915"/>
<name>A0A4R3YWV5_9FIRM</name>
<sequence length="522" mass="60706">MSKTIEQLIESLDTIPFLFVGSGLSRRYYNLPDWIGLLKVMVDKLNKDSFAFRSYEDRASFESNPYGINPKIASLIEEDFNKEWFQNPAIRNLDETYLEKVEKGCSPFKAEMSYYLKQKSVLCSNLKDEVTLLNNIAKKSIAGIITTNYDLFFETYLSEYKVYIGQQALLFSQLQGIAEVYKIHGSLNDPQSIVINEKDYKEFKEKREYLAAKLLTIFMEYPIIFMGYYISDSNIRDILSSIVKCMSNEQVKLLKEKFIFIEYDSEIEGYEIGESSFAFEDDKMITMTKITLSDYSLIYNAIGKKKMKIPVRLLRVLKDELYLFTLSNEPTKNIKVATIDDDRVANDELVISIGTTETVNLNGLKGISTDQWYRNIVMQDLKYDTKDLLAYAPTLAKQVSGILPINSLYEDKFKDIEGIDKLFVNDFEDIISKTIERERRRHPQVDIQSILKEITDIDKQMLNIAYLKKEQINLNDLENYLKSKFEQDSEILKSSKQSTRTNLRRLIRIYDYLKGENKKASN</sequence>
<proteinExistence type="predicted"/>
<dbReference type="Proteomes" id="UP000295515">
    <property type="component" value="Unassembled WGS sequence"/>
</dbReference>
<evidence type="ECO:0000313" key="1">
    <source>
        <dbReference type="EMBL" id="TCV97006.1"/>
    </source>
</evidence>
<dbReference type="InterPro" id="IPR011202">
    <property type="entry name" value="UCP014677"/>
</dbReference>
<gene>
    <name evidence="1" type="ORF">EDD60_11586</name>
</gene>
<dbReference type="PIRSF" id="PIRSF014677">
    <property type="entry name" value="UCP014677"/>
    <property type="match status" value="1"/>
</dbReference>
<dbReference type="AlphaFoldDB" id="A0A4R3YWV5"/>
<accession>A0A4R3YWV5</accession>
<comment type="caution">
    <text evidence="1">The sequence shown here is derived from an EMBL/GenBank/DDBJ whole genome shotgun (WGS) entry which is preliminary data.</text>
</comment>
<protein>
    <submittedName>
        <fullName evidence="1">SIR2-like protein</fullName>
    </submittedName>
</protein>
<dbReference type="Pfam" id="PF13289">
    <property type="entry name" value="SIR2_2"/>
    <property type="match status" value="1"/>
</dbReference>
<evidence type="ECO:0000313" key="2">
    <source>
        <dbReference type="Proteomes" id="UP000295515"/>
    </source>
</evidence>
<keyword evidence="2" id="KW-1185">Reference proteome</keyword>
<reference evidence="1 2" key="1">
    <citation type="submission" date="2019-03" db="EMBL/GenBank/DDBJ databases">
        <title>Genomic Encyclopedia of Type Strains, Phase IV (KMG-IV): sequencing the most valuable type-strain genomes for metagenomic binning, comparative biology and taxonomic classification.</title>
        <authorList>
            <person name="Goeker M."/>
        </authorList>
    </citation>
    <scope>NUCLEOTIDE SEQUENCE [LARGE SCALE GENOMIC DNA]</scope>
    <source>
        <strain evidence="1 2">DSM 29487</strain>
    </source>
</reference>